<name>E6YMQ0_9HYPH</name>
<reference evidence="1" key="1">
    <citation type="journal article" date="2011" name="PLoS Genet.">
        <title>Parallel evolution of a type IV secretion system in radiating lineages of the host-restricted bacterial pathogen Bartonella.</title>
        <authorList>
            <person name="Engel P."/>
            <person name="Salzburger W."/>
            <person name="Liesch M."/>
            <person name="Chang C.C."/>
            <person name="Maruyama S."/>
            <person name="Lanz C."/>
            <person name="Calteau A."/>
            <person name="Lajus A."/>
            <person name="Medigue C."/>
            <person name="Schuster S.C."/>
            <person name="Dehio C."/>
        </authorList>
    </citation>
    <scope>NUCLEOTIDE SEQUENCE</scope>
    <source>
        <strain evidence="1">ATCC BAA-1498</strain>
    </source>
</reference>
<evidence type="ECO:0000313" key="1">
    <source>
        <dbReference type="EMBL" id="CBI78138.1"/>
    </source>
</evidence>
<proteinExistence type="predicted"/>
<sequence>MVYHYASLSNVLNTTSVIIELTLLPTLKDKIDLKHSDFSTVIKYEKACLLIAS</sequence>
<protein>
    <submittedName>
        <fullName evidence="1">Uncharacterized protein</fullName>
    </submittedName>
</protein>
<dbReference type="AlphaFoldDB" id="E6YMQ0"/>
<organism evidence="1">
    <name type="scientific">Bartonella rochalimae ATCC BAA-1498</name>
    <dbReference type="NCBI Taxonomy" id="685782"/>
    <lineage>
        <taxon>Bacteria</taxon>
        <taxon>Pseudomonadati</taxon>
        <taxon>Pseudomonadota</taxon>
        <taxon>Alphaproteobacteria</taxon>
        <taxon>Hyphomicrobiales</taxon>
        <taxon>Bartonellaceae</taxon>
        <taxon>Bartonella</taxon>
    </lineage>
</organism>
<dbReference type="EMBL" id="FN645462">
    <property type="protein sequence ID" value="CBI78138.1"/>
    <property type="molecule type" value="Genomic_DNA"/>
</dbReference>
<accession>E6YMQ0</accession>
<gene>
    <name evidence="1" type="ORF">BARRO_80002</name>
</gene>